<comment type="caution">
    <text evidence="1">The sequence shown here is derived from an EMBL/GenBank/DDBJ whole genome shotgun (WGS) entry which is preliminary data.</text>
</comment>
<protein>
    <submittedName>
        <fullName evidence="1">Uncharacterized protein</fullName>
    </submittedName>
</protein>
<reference evidence="1" key="1">
    <citation type="journal article" date="2015" name="Nature">
        <title>Complex archaea that bridge the gap between prokaryotes and eukaryotes.</title>
        <authorList>
            <person name="Spang A."/>
            <person name="Saw J.H."/>
            <person name="Jorgensen S.L."/>
            <person name="Zaremba-Niedzwiedzka K."/>
            <person name="Martijn J."/>
            <person name="Lind A.E."/>
            <person name="van Eijk R."/>
            <person name="Schleper C."/>
            <person name="Guy L."/>
            <person name="Ettema T.J."/>
        </authorList>
    </citation>
    <scope>NUCLEOTIDE SEQUENCE</scope>
</reference>
<dbReference type="EMBL" id="LAZR01004487">
    <property type="protein sequence ID" value="KKN08165.1"/>
    <property type="molecule type" value="Genomic_DNA"/>
</dbReference>
<sequence length="74" mass="8301">MRKIISAWAEPAAGPGWANTPVWYIYRDDEGLLQQDCLQPAEQSRDIINLYAIDHAVHSRLLGLVEAAVRKLGK</sequence>
<organism evidence="1">
    <name type="scientific">marine sediment metagenome</name>
    <dbReference type="NCBI Taxonomy" id="412755"/>
    <lineage>
        <taxon>unclassified sequences</taxon>
        <taxon>metagenomes</taxon>
        <taxon>ecological metagenomes</taxon>
    </lineage>
</organism>
<dbReference type="AlphaFoldDB" id="A0A0F9MLP4"/>
<accession>A0A0F9MLP4</accession>
<proteinExistence type="predicted"/>
<evidence type="ECO:0000313" key="1">
    <source>
        <dbReference type="EMBL" id="KKN08165.1"/>
    </source>
</evidence>
<gene>
    <name evidence="1" type="ORF">LCGC14_1059420</name>
</gene>
<name>A0A0F9MLP4_9ZZZZ</name>